<evidence type="ECO:0000313" key="2">
    <source>
        <dbReference type="EMBL" id="MDQ0366878.1"/>
    </source>
</evidence>
<evidence type="ECO:0000256" key="1">
    <source>
        <dbReference type="SAM" id="MobiDB-lite"/>
    </source>
</evidence>
<gene>
    <name evidence="2" type="ORF">J2S42_003547</name>
</gene>
<reference evidence="2 3" key="1">
    <citation type="submission" date="2023-07" db="EMBL/GenBank/DDBJ databases">
        <title>Sequencing the genomes of 1000 actinobacteria strains.</title>
        <authorList>
            <person name="Klenk H.-P."/>
        </authorList>
    </citation>
    <scope>NUCLEOTIDE SEQUENCE [LARGE SCALE GENOMIC DNA]</scope>
    <source>
        <strain evidence="2 3">DSM 44709</strain>
    </source>
</reference>
<protein>
    <submittedName>
        <fullName evidence="2">Uncharacterized protein</fullName>
    </submittedName>
</protein>
<feature type="compositionally biased region" description="Basic and acidic residues" evidence="1">
    <location>
        <begin position="1"/>
        <end position="13"/>
    </location>
</feature>
<evidence type="ECO:0000313" key="3">
    <source>
        <dbReference type="Proteomes" id="UP001240236"/>
    </source>
</evidence>
<dbReference type="Proteomes" id="UP001240236">
    <property type="component" value="Unassembled WGS sequence"/>
</dbReference>
<sequence>MFHALEIAEDHRDRNRRGRPGTPVTVGERDVYDITNPHDLAEYHLVLSYTRTA</sequence>
<proteinExistence type="predicted"/>
<accession>A0AAE3VZK4</accession>
<organism evidence="2 3">
    <name type="scientific">Catenuloplanes indicus</name>
    <dbReference type="NCBI Taxonomy" id="137267"/>
    <lineage>
        <taxon>Bacteria</taxon>
        <taxon>Bacillati</taxon>
        <taxon>Actinomycetota</taxon>
        <taxon>Actinomycetes</taxon>
        <taxon>Micromonosporales</taxon>
        <taxon>Micromonosporaceae</taxon>
        <taxon>Catenuloplanes</taxon>
    </lineage>
</organism>
<dbReference type="EMBL" id="JAUSUZ010000001">
    <property type="protein sequence ID" value="MDQ0366878.1"/>
    <property type="molecule type" value="Genomic_DNA"/>
</dbReference>
<name>A0AAE3VZK4_9ACTN</name>
<dbReference type="RefSeq" id="WP_307240524.1">
    <property type="nucleotide sequence ID" value="NZ_JAUSUZ010000001.1"/>
</dbReference>
<dbReference type="AlphaFoldDB" id="A0AAE3VZK4"/>
<feature type="region of interest" description="Disordered" evidence="1">
    <location>
        <begin position="1"/>
        <end position="28"/>
    </location>
</feature>
<comment type="caution">
    <text evidence="2">The sequence shown here is derived from an EMBL/GenBank/DDBJ whole genome shotgun (WGS) entry which is preliminary data.</text>
</comment>
<keyword evidence="3" id="KW-1185">Reference proteome</keyword>